<name>A0A0F8ZI91_9ZZZZ</name>
<dbReference type="AlphaFoldDB" id="A0A0F8ZI91"/>
<sequence>ISDWPTAEHIKVAEVVVQTAALVQSDGILSNRNWNDHAQATNNQGHLTHVWERLRWEHSAYKSGCAISWTGSGGATLDLAITAGKAYQMHLHSVAAFDTADPDNVYVVNYNGEAYKTTADIETLIVDSGGGSLTNKYYNLVIWRSVSSGSEPEKVFINLPSGSYLKQSDAENDVSGHDDYDIPTDFRGYAFLVQRVTIKHSAAAGGTWTIIQQTDLRGQVPNVAVGGGTAAITTEFADSQFKLFDEGDPTKKLVFQVSGIAASTTRTVRKGRPLSRATIPTQ</sequence>
<feature type="non-terminal residue" evidence="1">
    <location>
        <position position="1"/>
    </location>
</feature>
<dbReference type="EMBL" id="LAZR01051153">
    <property type="protein sequence ID" value="KKK85770.1"/>
    <property type="molecule type" value="Genomic_DNA"/>
</dbReference>
<comment type="caution">
    <text evidence="1">The sequence shown here is derived from an EMBL/GenBank/DDBJ whole genome shotgun (WGS) entry which is preliminary data.</text>
</comment>
<proteinExistence type="predicted"/>
<reference evidence="1" key="1">
    <citation type="journal article" date="2015" name="Nature">
        <title>Complex archaea that bridge the gap between prokaryotes and eukaryotes.</title>
        <authorList>
            <person name="Spang A."/>
            <person name="Saw J.H."/>
            <person name="Jorgensen S.L."/>
            <person name="Zaremba-Niedzwiedzka K."/>
            <person name="Martijn J."/>
            <person name="Lind A.E."/>
            <person name="van Eijk R."/>
            <person name="Schleper C."/>
            <person name="Guy L."/>
            <person name="Ettema T.J."/>
        </authorList>
    </citation>
    <scope>NUCLEOTIDE SEQUENCE</scope>
</reference>
<accession>A0A0F8ZI91</accession>
<evidence type="ECO:0000313" key="1">
    <source>
        <dbReference type="EMBL" id="KKK85770.1"/>
    </source>
</evidence>
<protein>
    <submittedName>
        <fullName evidence="1">Uncharacterized protein</fullName>
    </submittedName>
</protein>
<gene>
    <name evidence="1" type="ORF">LCGC14_2769960</name>
</gene>
<organism evidence="1">
    <name type="scientific">marine sediment metagenome</name>
    <dbReference type="NCBI Taxonomy" id="412755"/>
    <lineage>
        <taxon>unclassified sequences</taxon>
        <taxon>metagenomes</taxon>
        <taxon>ecological metagenomes</taxon>
    </lineage>
</organism>